<evidence type="ECO:0000256" key="4">
    <source>
        <dbReference type="ARBA" id="ARBA00022452"/>
    </source>
</evidence>
<dbReference type="HOGENOM" id="CLU_008287_9_3_6"/>
<sequence>MTRRTPLACAIHLALSGLILAPLPLSVLLPALATAQDRSGIRDYRIPAGPLGAALSQFATQAGVTLSFAAEQTRDLTSQGLHGAYGLEEGLAQLLAGSGWQAQRQENGSYVLVKMETGDDPDLVSLDIMRVEDNQLGTITEHTKSYTPGTIASATRLVLTPRETPQTVTVVTRQHMDDFNLTSLDKVIDHTPGVTRTSWDSFRSQYYARGFQITNFQYDGIPTLADSINYTGQTSSDMIQYDRIEVIKGASGLTTGAGGPGATLNLVRKKPTHEFSGHVTAEAGRWDNYRSELDISGPLNESGTFRGRIAGAFQDRQSYLDRFKEQTRAYYGILEYDLTPQTMLTFGGNSDERIPTANAYGGIPMFDSNNNEVHVSHSYNTGADWSRSEQFSHAFFTQLDHEFDNGWSGRAYYTYQRNAYDSKMGVIRGMPNVDNDNSSYVLMGYNRYRVRTQALEVYARGPFELFGRTHELAVGASGYKNDTEGKGSGASVRVPIDDFYEWDGDIQQISNLTGIRTKWGERVNQRAFYSSARFSLSDDLALILGGRVTNYKAGGDNHMRETGEVVPFAGITYDLSENYSVYASYTKIFQPQSARDKDNAVLDPDEGDSYEAGLKGEWFNGRLNASLAYYEIRQDNRAESVGWDDVRSQTIYEGKKAKTKGVELEVTGELAPGWNIQAGFTHQVIREDRTNDKLTTQAPENQFKIYTNYRLPGTLNKLTVGGGASYQGTTWQNADYLDPPRQLRQEAFWLVNLMSKYQFTDDISATLNINNLFDKHYYTGYGDKFYPNVAVKTYGDPRNMMLTTRWDF</sequence>
<evidence type="ECO:0000256" key="12">
    <source>
        <dbReference type="ARBA" id="ARBA00023170"/>
    </source>
</evidence>
<comment type="similarity">
    <text evidence="2 14 15">Belongs to the TonB-dependent receptor family.</text>
</comment>
<dbReference type="InterPro" id="IPR000531">
    <property type="entry name" value="Beta-barrel_TonB"/>
</dbReference>
<keyword evidence="6 14" id="KW-0812">Transmembrane</keyword>
<evidence type="ECO:0000256" key="11">
    <source>
        <dbReference type="ARBA" id="ARBA00023136"/>
    </source>
</evidence>
<evidence type="ECO:0000256" key="13">
    <source>
        <dbReference type="ARBA" id="ARBA00023237"/>
    </source>
</evidence>
<dbReference type="Proteomes" id="UP000002424">
    <property type="component" value="Chromosome"/>
</dbReference>
<dbReference type="GO" id="GO:0015891">
    <property type="term" value="P:siderophore transport"/>
    <property type="evidence" value="ECO:0007669"/>
    <property type="project" value="InterPro"/>
</dbReference>
<evidence type="ECO:0000256" key="15">
    <source>
        <dbReference type="RuleBase" id="RU003357"/>
    </source>
</evidence>
<dbReference type="RefSeq" id="WP_012702599.1">
    <property type="nucleotide sequence ID" value="NC_012560.1"/>
</dbReference>
<protein>
    <submittedName>
        <fullName evidence="17">Ferripyoverdine receptor</fullName>
    </submittedName>
</protein>
<dbReference type="InterPro" id="IPR036942">
    <property type="entry name" value="Beta-barrel_TonB_sf"/>
</dbReference>
<reference evidence="17 18" key="1">
    <citation type="journal article" date="2009" name="J. Bacteriol.">
        <title>Genome sequence of Azotobacter vinelandii, an obligate aerobe specialized to support diverse anaerobic metabolic processes.</title>
        <authorList>
            <person name="Setubal J.C."/>
            <person name="dos Santos P."/>
            <person name="Goldman B.S."/>
            <person name="Ertesvag H."/>
            <person name="Espin G."/>
            <person name="Rubio L.M."/>
            <person name="Valla S."/>
            <person name="Almeida N.F."/>
            <person name="Balasubramanian D."/>
            <person name="Cromes L."/>
            <person name="Curatti L."/>
            <person name="Du Z."/>
            <person name="Godsy E."/>
            <person name="Goodner B."/>
            <person name="Hellner-Burris K."/>
            <person name="Hernandez J.A."/>
            <person name="Houmiel K."/>
            <person name="Imperial J."/>
            <person name="Kennedy C."/>
            <person name="Larson T.J."/>
            <person name="Latreille P."/>
            <person name="Ligon L.S."/>
            <person name="Lu J."/>
            <person name="Maerk M."/>
            <person name="Miller N.M."/>
            <person name="Norton S."/>
            <person name="O'Carroll I.P."/>
            <person name="Paulsen I."/>
            <person name="Raulfs E.C."/>
            <person name="Roemer R."/>
            <person name="Rosser J."/>
            <person name="Segura D."/>
            <person name="Slater S."/>
            <person name="Stricklin S.L."/>
            <person name="Studholme D.J."/>
            <person name="Sun J."/>
            <person name="Viana C.J."/>
            <person name="Wallin E."/>
            <person name="Wang B."/>
            <person name="Wheeler C."/>
            <person name="Zhu H."/>
            <person name="Dean D.R."/>
            <person name="Dixon R."/>
            <person name="Wood D."/>
        </authorList>
    </citation>
    <scope>NUCLEOTIDE SEQUENCE [LARGE SCALE GENOMIC DNA]</scope>
    <source>
        <strain evidence="18">DJ / ATCC BAA-1303</strain>
    </source>
</reference>
<evidence type="ECO:0000256" key="1">
    <source>
        <dbReference type="ARBA" id="ARBA00004571"/>
    </source>
</evidence>
<dbReference type="CDD" id="cd01347">
    <property type="entry name" value="ligand_gated_channel"/>
    <property type="match status" value="1"/>
</dbReference>
<dbReference type="GO" id="GO:0015344">
    <property type="term" value="F:siderophore uptake transmembrane transporter activity"/>
    <property type="evidence" value="ECO:0007669"/>
    <property type="project" value="TreeGrafter"/>
</dbReference>
<dbReference type="SMART" id="SM00965">
    <property type="entry name" value="STN"/>
    <property type="match status" value="1"/>
</dbReference>
<dbReference type="GO" id="GO:0038023">
    <property type="term" value="F:signaling receptor activity"/>
    <property type="evidence" value="ECO:0007669"/>
    <property type="project" value="InterPro"/>
</dbReference>
<dbReference type="Gene3D" id="2.40.170.20">
    <property type="entry name" value="TonB-dependent receptor, beta-barrel domain"/>
    <property type="match status" value="1"/>
</dbReference>
<dbReference type="PANTHER" id="PTHR32552:SF74">
    <property type="entry name" value="HYDROXAMATE SIDEROPHORE RECEPTOR FHUE"/>
    <property type="match status" value="1"/>
</dbReference>
<dbReference type="InterPro" id="IPR039426">
    <property type="entry name" value="TonB-dep_rcpt-like"/>
</dbReference>
<dbReference type="GeneID" id="88187028"/>
<dbReference type="EnsemblBacteria" id="ACO80226">
    <property type="protein sequence ID" value="ACO80226"/>
    <property type="gene ID" value="Avin_40910"/>
</dbReference>
<dbReference type="Pfam" id="PF00593">
    <property type="entry name" value="TonB_dep_Rec_b-barrel"/>
    <property type="match status" value="1"/>
</dbReference>
<dbReference type="NCBIfam" id="TIGR01783">
    <property type="entry name" value="TonB-siderophor"/>
    <property type="match status" value="1"/>
</dbReference>
<dbReference type="Pfam" id="PF07715">
    <property type="entry name" value="Plug"/>
    <property type="match status" value="1"/>
</dbReference>
<accession>C1DEB8</accession>
<keyword evidence="13 14" id="KW-0998">Cell outer membrane</keyword>
<keyword evidence="11 14" id="KW-0472">Membrane</keyword>
<dbReference type="InterPro" id="IPR011662">
    <property type="entry name" value="Secretin/TonB_short_N"/>
</dbReference>
<dbReference type="FunFam" id="2.170.130.10:FF:000010">
    <property type="entry name" value="Ferripyoverdine receptor"/>
    <property type="match status" value="1"/>
</dbReference>
<dbReference type="EMBL" id="CP001157">
    <property type="protein sequence ID" value="ACO80226.1"/>
    <property type="molecule type" value="Genomic_DNA"/>
</dbReference>
<dbReference type="GO" id="GO:0009279">
    <property type="term" value="C:cell outer membrane"/>
    <property type="evidence" value="ECO:0007669"/>
    <property type="project" value="UniProtKB-SubCell"/>
</dbReference>
<evidence type="ECO:0000256" key="5">
    <source>
        <dbReference type="ARBA" id="ARBA00022496"/>
    </source>
</evidence>
<evidence type="ECO:0000256" key="14">
    <source>
        <dbReference type="PROSITE-ProRule" id="PRU01360"/>
    </source>
</evidence>
<dbReference type="Gene3D" id="3.55.50.30">
    <property type="match status" value="1"/>
</dbReference>
<evidence type="ECO:0000256" key="9">
    <source>
        <dbReference type="ARBA" id="ARBA00023065"/>
    </source>
</evidence>
<evidence type="ECO:0000256" key="2">
    <source>
        <dbReference type="ARBA" id="ARBA00009810"/>
    </source>
</evidence>
<dbReference type="InterPro" id="IPR010105">
    <property type="entry name" value="TonB_sidphr_rcpt"/>
</dbReference>
<dbReference type="OrthoDB" id="127311at2"/>
<keyword evidence="12 17" id="KW-0675">Receptor</keyword>
<comment type="subcellular location">
    <subcellularLocation>
        <location evidence="1 14">Cell outer membrane</location>
        <topology evidence="1 14">Multi-pass membrane protein</topology>
    </subcellularLocation>
</comment>
<dbReference type="Gene3D" id="2.170.130.10">
    <property type="entry name" value="TonB-dependent receptor, plug domain"/>
    <property type="match status" value="1"/>
</dbReference>
<dbReference type="PANTHER" id="PTHR32552">
    <property type="entry name" value="FERRICHROME IRON RECEPTOR-RELATED"/>
    <property type="match status" value="1"/>
</dbReference>
<evidence type="ECO:0000256" key="7">
    <source>
        <dbReference type="ARBA" id="ARBA00022729"/>
    </source>
</evidence>
<keyword evidence="9" id="KW-0406">Ion transport</keyword>
<evidence type="ECO:0000256" key="6">
    <source>
        <dbReference type="ARBA" id="ARBA00022692"/>
    </source>
</evidence>
<evidence type="ECO:0000256" key="8">
    <source>
        <dbReference type="ARBA" id="ARBA00023004"/>
    </source>
</evidence>
<dbReference type="Pfam" id="PF07660">
    <property type="entry name" value="STN"/>
    <property type="match status" value="1"/>
</dbReference>
<dbReference type="STRING" id="322710.Avin_40910"/>
<evidence type="ECO:0000259" key="16">
    <source>
        <dbReference type="SMART" id="SM00965"/>
    </source>
</evidence>
<evidence type="ECO:0000256" key="10">
    <source>
        <dbReference type="ARBA" id="ARBA00023077"/>
    </source>
</evidence>
<dbReference type="AlphaFoldDB" id="C1DEB8"/>
<dbReference type="KEGG" id="avn:Avin_40910"/>
<dbReference type="PROSITE" id="PS52016">
    <property type="entry name" value="TONB_DEPENDENT_REC_3"/>
    <property type="match status" value="1"/>
</dbReference>
<dbReference type="eggNOG" id="COG4773">
    <property type="taxonomic scope" value="Bacteria"/>
</dbReference>
<keyword evidence="3 14" id="KW-0813">Transport</keyword>
<keyword evidence="5" id="KW-0410">Iron transport</keyword>
<keyword evidence="18" id="KW-1185">Reference proteome</keyword>
<keyword evidence="4 14" id="KW-1134">Transmembrane beta strand</keyword>
<dbReference type="SUPFAM" id="SSF56935">
    <property type="entry name" value="Porins"/>
    <property type="match status" value="1"/>
</dbReference>
<gene>
    <name evidence="17" type="primary">fpvA</name>
    <name evidence="17" type="ordered locus">Avin_40910</name>
</gene>
<keyword evidence="8" id="KW-0408">Iron</keyword>
<dbReference type="InterPro" id="IPR037066">
    <property type="entry name" value="Plug_dom_sf"/>
</dbReference>
<keyword evidence="7" id="KW-0732">Signal</keyword>
<evidence type="ECO:0000313" key="17">
    <source>
        <dbReference type="EMBL" id="ACO80226.1"/>
    </source>
</evidence>
<evidence type="ECO:0000313" key="18">
    <source>
        <dbReference type="Proteomes" id="UP000002424"/>
    </source>
</evidence>
<proteinExistence type="inferred from homology"/>
<dbReference type="InterPro" id="IPR012910">
    <property type="entry name" value="Plug_dom"/>
</dbReference>
<evidence type="ECO:0000256" key="3">
    <source>
        <dbReference type="ARBA" id="ARBA00022448"/>
    </source>
</evidence>
<keyword evidence="10 15" id="KW-0798">TonB box</keyword>
<name>C1DEB8_AZOVD</name>
<feature type="domain" description="Secretin/TonB short N-terminal" evidence="16">
    <location>
        <begin position="64"/>
        <end position="115"/>
    </location>
</feature>
<organism evidence="17 18">
    <name type="scientific">Azotobacter vinelandii (strain DJ / ATCC BAA-1303)</name>
    <dbReference type="NCBI Taxonomy" id="322710"/>
    <lineage>
        <taxon>Bacteria</taxon>
        <taxon>Pseudomonadati</taxon>
        <taxon>Pseudomonadota</taxon>
        <taxon>Gammaproteobacteria</taxon>
        <taxon>Pseudomonadales</taxon>
        <taxon>Pseudomonadaceae</taxon>
        <taxon>Azotobacter</taxon>
    </lineage>
</organism>